<keyword evidence="2" id="KW-0175">Coiled coil</keyword>
<protein>
    <recommendedName>
        <fullName evidence="4">RING-type domain-containing protein</fullName>
    </recommendedName>
</protein>
<feature type="compositionally biased region" description="Polar residues" evidence="3">
    <location>
        <begin position="237"/>
        <end position="246"/>
    </location>
</feature>
<feature type="region of interest" description="Disordered" evidence="3">
    <location>
        <begin position="277"/>
        <end position="373"/>
    </location>
</feature>
<dbReference type="GO" id="GO:0016925">
    <property type="term" value="P:protein sumoylation"/>
    <property type="evidence" value="ECO:0007669"/>
    <property type="project" value="TreeGrafter"/>
</dbReference>
<feature type="compositionally biased region" description="Basic and acidic residues" evidence="3">
    <location>
        <begin position="285"/>
        <end position="295"/>
    </location>
</feature>
<evidence type="ECO:0000313" key="6">
    <source>
        <dbReference type="Proteomes" id="UP000054477"/>
    </source>
</evidence>
<feature type="coiled-coil region" evidence="2">
    <location>
        <begin position="117"/>
        <end position="144"/>
    </location>
</feature>
<evidence type="ECO:0000256" key="1">
    <source>
        <dbReference type="ARBA" id="ARBA00023254"/>
    </source>
</evidence>
<dbReference type="Proteomes" id="UP000054477">
    <property type="component" value="Unassembled WGS sequence"/>
</dbReference>
<evidence type="ECO:0000256" key="3">
    <source>
        <dbReference type="SAM" id="MobiDB-lite"/>
    </source>
</evidence>
<reference evidence="6" key="2">
    <citation type="submission" date="2015-01" db="EMBL/GenBank/DDBJ databases">
        <title>Evolutionary Origins and Diversification of the Mycorrhizal Mutualists.</title>
        <authorList>
            <consortium name="DOE Joint Genome Institute"/>
            <consortium name="Mycorrhizal Genomics Consortium"/>
            <person name="Kohler A."/>
            <person name="Kuo A."/>
            <person name="Nagy L.G."/>
            <person name="Floudas D."/>
            <person name="Copeland A."/>
            <person name="Barry K.W."/>
            <person name="Cichocki N."/>
            <person name="Veneault-Fourrey C."/>
            <person name="LaButti K."/>
            <person name="Lindquist E.A."/>
            <person name="Lipzen A."/>
            <person name="Lundell T."/>
            <person name="Morin E."/>
            <person name="Murat C."/>
            <person name="Riley R."/>
            <person name="Ohm R."/>
            <person name="Sun H."/>
            <person name="Tunlid A."/>
            <person name="Henrissat B."/>
            <person name="Grigoriev I.V."/>
            <person name="Hibbett D.S."/>
            <person name="Martin F."/>
        </authorList>
    </citation>
    <scope>NUCLEOTIDE SEQUENCE [LARGE SCALE GENOMIC DNA]</scope>
    <source>
        <strain evidence="6">LaAM-08-1</strain>
    </source>
</reference>
<dbReference type="AlphaFoldDB" id="A0A0C9XTB4"/>
<dbReference type="PANTHER" id="PTHR22663:SF17">
    <property type="entry name" value="RING FINGER PROTEIN NARYA-RELATED"/>
    <property type="match status" value="1"/>
</dbReference>
<dbReference type="Pfam" id="PF14634">
    <property type="entry name" value="zf-RING_5"/>
    <property type="match status" value="1"/>
</dbReference>
<feature type="domain" description="RING-type" evidence="4">
    <location>
        <begin position="16"/>
        <end position="57"/>
    </location>
</feature>
<dbReference type="EMBL" id="KN838543">
    <property type="protein sequence ID" value="KIK08191.1"/>
    <property type="molecule type" value="Genomic_DNA"/>
</dbReference>
<reference evidence="5 6" key="1">
    <citation type="submission" date="2014-04" db="EMBL/GenBank/DDBJ databases">
        <authorList>
            <consortium name="DOE Joint Genome Institute"/>
            <person name="Kuo A."/>
            <person name="Kohler A."/>
            <person name="Nagy L.G."/>
            <person name="Floudas D."/>
            <person name="Copeland A."/>
            <person name="Barry K.W."/>
            <person name="Cichocki N."/>
            <person name="Veneault-Fourrey C."/>
            <person name="LaButti K."/>
            <person name="Lindquist E.A."/>
            <person name="Lipzen A."/>
            <person name="Lundell T."/>
            <person name="Morin E."/>
            <person name="Murat C."/>
            <person name="Sun H."/>
            <person name="Tunlid A."/>
            <person name="Henrissat B."/>
            <person name="Grigoriev I.V."/>
            <person name="Hibbett D.S."/>
            <person name="Martin F."/>
            <person name="Nordberg H.P."/>
            <person name="Cantor M.N."/>
            <person name="Hua S.X."/>
        </authorList>
    </citation>
    <scope>NUCLEOTIDE SEQUENCE [LARGE SCALE GENOMIC DNA]</scope>
    <source>
        <strain evidence="5 6">LaAM-08-1</strain>
    </source>
</reference>
<dbReference type="OrthoDB" id="2535391at2759"/>
<proteinExistence type="predicted"/>
<dbReference type="PANTHER" id="PTHR22663">
    <property type="entry name" value="RING FINGER PROTEIN NARYA-RELATED"/>
    <property type="match status" value="1"/>
</dbReference>
<feature type="compositionally biased region" description="Polar residues" evidence="3">
    <location>
        <begin position="210"/>
        <end position="223"/>
    </location>
</feature>
<evidence type="ECO:0000313" key="5">
    <source>
        <dbReference type="EMBL" id="KIK08191.1"/>
    </source>
</evidence>
<evidence type="ECO:0000259" key="4">
    <source>
        <dbReference type="Pfam" id="PF14634"/>
    </source>
</evidence>
<dbReference type="GO" id="GO:0000795">
    <property type="term" value="C:synaptonemal complex"/>
    <property type="evidence" value="ECO:0007669"/>
    <property type="project" value="InterPro"/>
</dbReference>
<dbReference type="InterPro" id="IPR001841">
    <property type="entry name" value="Znf_RING"/>
</dbReference>
<accession>A0A0C9XTB4</accession>
<dbReference type="HOGENOM" id="CLU_051880_0_0_1"/>
<feature type="compositionally biased region" description="Polar residues" evidence="3">
    <location>
        <begin position="349"/>
        <end position="370"/>
    </location>
</feature>
<name>A0A0C9XTB4_9AGAR</name>
<feature type="compositionally biased region" description="Polar residues" evidence="3">
    <location>
        <begin position="304"/>
        <end position="334"/>
    </location>
</feature>
<dbReference type="GO" id="GO:0007131">
    <property type="term" value="P:reciprocal meiotic recombination"/>
    <property type="evidence" value="ECO:0007669"/>
    <property type="project" value="InterPro"/>
</dbReference>
<gene>
    <name evidence="5" type="ORF">K443DRAFT_85481</name>
</gene>
<organism evidence="5 6">
    <name type="scientific">Laccaria amethystina LaAM-08-1</name>
    <dbReference type="NCBI Taxonomy" id="1095629"/>
    <lineage>
        <taxon>Eukaryota</taxon>
        <taxon>Fungi</taxon>
        <taxon>Dikarya</taxon>
        <taxon>Basidiomycota</taxon>
        <taxon>Agaricomycotina</taxon>
        <taxon>Agaricomycetes</taxon>
        <taxon>Agaricomycetidae</taxon>
        <taxon>Agaricales</taxon>
        <taxon>Agaricineae</taxon>
        <taxon>Hydnangiaceae</taxon>
        <taxon>Laccaria</taxon>
    </lineage>
</organism>
<feature type="compositionally biased region" description="Low complexity" evidence="3">
    <location>
        <begin position="194"/>
        <end position="209"/>
    </location>
</feature>
<feature type="region of interest" description="Disordered" evidence="3">
    <location>
        <begin position="178"/>
        <end position="246"/>
    </location>
</feature>
<dbReference type="STRING" id="1095629.A0A0C9XTB4"/>
<keyword evidence="6" id="KW-1185">Reference proteome</keyword>
<dbReference type="GO" id="GO:0019789">
    <property type="term" value="F:SUMO transferase activity"/>
    <property type="evidence" value="ECO:0007669"/>
    <property type="project" value="InterPro"/>
</dbReference>
<evidence type="ECO:0000256" key="2">
    <source>
        <dbReference type="SAM" id="Coils"/>
    </source>
</evidence>
<keyword evidence="1" id="KW-0469">Meiosis</keyword>
<sequence>MSLASSDFDFWDFVACAKCQLPFSSYSGGIVPFWLTECGHVVCNTHLNADRSCAQCGSSGIQLAPLQREMEPPMSEWFRSVSHTMDSAAYAMKFQQETMASQIRYYRTRHQQLRVFVDRLKCDVAELKKMNEVLSNANEQLQYKQRFSRHTNMPDNAGSSETLNSNGKRQMVPAEQYGYRNGKPISGSSPRSALTPLGPTRLTLPPGQTVQELSSYAPSSHNDTGLHPNHGSDRIQMHSSNGAQLRRPSSTLMEQYTYAQPEIQLHLPQLSLSQAVPKSLQRQKGAYDGRLDAQRRHTPVPPTLSRSNPGPNISNKQLGPPRSSSATTKPQRIQTDMGPPPNPQHSHQRTQANSGSNPNEISSGLGSSGNPLIRAHATQPFLNVFDTPQDPRSSTSAPQRFLDHRIASTHAGHSLQAFNPGSRAPSRASLPRIVGQRMPFVPAARSLNHQGGFG</sequence>
<dbReference type="GO" id="GO:0007129">
    <property type="term" value="P:homologous chromosome pairing at meiosis"/>
    <property type="evidence" value="ECO:0007669"/>
    <property type="project" value="TreeGrafter"/>
</dbReference>
<dbReference type="InterPro" id="IPR042123">
    <property type="entry name" value="Zip3/RNF212-like"/>
</dbReference>